<gene>
    <name evidence="1" type="ORF">APZ42_024573</name>
</gene>
<dbReference type="AlphaFoldDB" id="A0A164TYJ7"/>
<reference evidence="1 2" key="1">
    <citation type="submission" date="2016-03" db="EMBL/GenBank/DDBJ databases">
        <title>EvidentialGene: Evidence-directed Construction of Genes on Genomes.</title>
        <authorList>
            <person name="Gilbert D.G."/>
            <person name="Choi J.-H."/>
            <person name="Mockaitis K."/>
            <person name="Colbourne J."/>
            <person name="Pfrender M."/>
        </authorList>
    </citation>
    <scope>NUCLEOTIDE SEQUENCE [LARGE SCALE GENOMIC DNA]</scope>
    <source>
        <strain evidence="1 2">Xinb3</strain>
        <tissue evidence="1">Complete organism</tissue>
    </source>
</reference>
<evidence type="ECO:0000313" key="2">
    <source>
        <dbReference type="Proteomes" id="UP000076858"/>
    </source>
</evidence>
<name>A0A164TYJ7_9CRUS</name>
<protein>
    <submittedName>
        <fullName evidence="1">Uncharacterized protein</fullName>
    </submittedName>
</protein>
<organism evidence="1 2">
    <name type="scientific">Daphnia magna</name>
    <dbReference type="NCBI Taxonomy" id="35525"/>
    <lineage>
        <taxon>Eukaryota</taxon>
        <taxon>Metazoa</taxon>
        <taxon>Ecdysozoa</taxon>
        <taxon>Arthropoda</taxon>
        <taxon>Crustacea</taxon>
        <taxon>Branchiopoda</taxon>
        <taxon>Diplostraca</taxon>
        <taxon>Cladocera</taxon>
        <taxon>Anomopoda</taxon>
        <taxon>Daphniidae</taxon>
        <taxon>Daphnia</taxon>
    </lineage>
</organism>
<comment type="caution">
    <text evidence="1">The sequence shown here is derived from an EMBL/GenBank/DDBJ whole genome shotgun (WGS) entry which is preliminary data.</text>
</comment>
<accession>A0A164TYJ7</accession>
<evidence type="ECO:0000313" key="1">
    <source>
        <dbReference type="EMBL" id="KZS10885.1"/>
    </source>
</evidence>
<dbReference type="OrthoDB" id="6425771at2759"/>
<sequence length="47" mass="5450">MASQAAAILRVIERKRQEKQRATLAKIQHIPQNTTLHVYSDRLTHQV</sequence>
<proteinExistence type="predicted"/>
<dbReference type="EMBL" id="LRGB01001663">
    <property type="protein sequence ID" value="KZS10885.1"/>
    <property type="molecule type" value="Genomic_DNA"/>
</dbReference>
<keyword evidence="2" id="KW-1185">Reference proteome</keyword>
<dbReference type="Proteomes" id="UP000076858">
    <property type="component" value="Unassembled WGS sequence"/>
</dbReference>